<evidence type="ECO:0000313" key="3">
    <source>
        <dbReference type="EnsemblPlants" id="QL11p046856:mrna"/>
    </source>
</evidence>
<dbReference type="GO" id="GO:0009733">
    <property type="term" value="P:response to auxin"/>
    <property type="evidence" value="ECO:0007669"/>
    <property type="project" value="InterPro"/>
</dbReference>
<dbReference type="AlphaFoldDB" id="A0A7N2RDR6"/>
<feature type="transmembrane region" description="Helical" evidence="2">
    <location>
        <begin position="321"/>
        <end position="342"/>
    </location>
</feature>
<keyword evidence="2" id="KW-1133">Transmembrane helix</keyword>
<proteinExistence type="inferred from homology"/>
<comment type="similarity">
    <text evidence="1">Belongs to the ARG7 family.</text>
</comment>
<evidence type="ECO:0000313" key="4">
    <source>
        <dbReference type="Proteomes" id="UP000594261"/>
    </source>
</evidence>
<keyword evidence="4" id="KW-1185">Reference proteome</keyword>
<dbReference type="Gramene" id="QL11p046856:mrna">
    <property type="protein sequence ID" value="QL11p046856:mrna"/>
    <property type="gene ID" value="QL11p046856"/>
</dbReference>
<dbReference type="EMBL" id="LRBV02000011">
    <property type="status" value="NOT_ANNOTATED_CDS"/>
    <property type="molecule type" value="Genomic_DNA"/>
</dbReference>
<name>A0A7N2RDR6_QUELO</name>
<evidence type="ECO:0000256" key="1">
    <source>
        <dbReference type="ARBA" id="ARBA00006974"/>
    </source>
</evidence>
<keyword evidence="2" id="KW-0812">Transmembrane</keyword>
<reference evidence="3" key="2">
    <citation type="submission" date="2021-01" db="UniProtKB">
        <authorList>
            <consortium name="EnsemblPlants"/>
        </authorList>
    </citation>
    <scope>IDENTIFICATION</scope>
</reference>
<accession>A0A7N2RDR6</accession>
<dbReference type="PANTHER" id="PTHR31929">
    <property type="entry name" value="SAUR-LIKE AUXIN-RESPONSIVE PROTEIN FAMILY-RELATED"/>
    <property type="match status" value="1"/>
</dbReference>
<keyword evidence="2" id="KW-0472">Membrane</keyword>
<dbReference type="Proteomes" id="UP000594261">
    <property type="component" value="Chromosome 11"/>
</dbReference>
<reference evidence="3 4" key="1">
    <citation type="journal article" date="2016" name="G3 (Bethesda)">
        <title>First Draft Assembly and Annotation of the Genome of a California Endemic Oak Quercus lobata Nee (Fagaceae).</title>
        <authorList>
            <person name="Sork V.L."/>
            <person name="Fitz-Gibbon S.T."/>
            <person name="Puiu D."/>
            <person name="Crepeau M."/>
            <person name="Gugger P.F."/>
            <person name="Sherman R."/>
            <person name="Stevens K."/>
            <person name="Langley C.H."/>
            <person name="Pellegrini M."/>
            <person name="Salzberg S.L."/>
        </authorList>
    </citation>
    <scope>NUCLEOTIDE SEQUENCE [LARGE SCALE GENOMIC DNA]</scope>
    <source>
        <strain evidence="3 4">cv. SW786</strain>
    </source>
</reference>
<dbReference type="InParanoid" id="A0A7N2RDR6"/>
<protein>
    <submittedName>
        <fullName evidence="3">Uncharacterized protein</fullName>
    </submittedName>
</protein>
<dbReference type="Pfam" id="PF02519">
    <property type="entry name" value="Auxin_inducible"/>
    <property type="match status" value="3"/>
</dbReference>
<dbReference type="EnsemblPlants" id="QL11p046856:mrna">
    <property type="protein sequence ID" value="QL11p046856:mrna"/>
    <property type="gene ID" value="QL11p046856"/>
</dbReference>
<sequence length="435" mass="49505">MAIRVPAIMQVKQILRRSVLSSKEAAFTAKKVPKGYFAVYVGEEQKKRFILPISYLNEPSFQKLLSKVEDEFGFDHPMGGLTIPYGEDTEMALLLPGILHAKQIISSRFTLLNLALLHCGCEWRLKILRRSVLSSKEAAFTAKKVPKGYFAVYVGEEQKKRFILPISYLNEPSFQKDRFMDSSTYMPPFREKLDGMHVYTHLRTALLYLKNISIICHGLFNQAEADVDGSTWKHTKEVLHGSNFIQWVVLTEPHAENPSVINLCFGYLRREMKDMILSIENMNFSKFLTQKYICSILKTASGSVFTPIHVPFKSMGSPCSWLLVVVLEMLGHIISMAIRLLGVMHAKHILRRSNSFGKQVASTSIDVPKGYIAIYVGESEMRRFVIPVSFLNQPSFQELLRRAEEEFGFDHPMGGLTIPCSEDLFINVTSQLYDL</sequence>
<organism evidence="3 4">
    <name type="scientific">Quercus lobata</name>
    <name type="common">Valley oak</name>
    <dbReference type="NCBI Taxonomy" id="97700"/>
    <lineage>
        <taxon>Eukaryota</taxon>
        <taxon>Viridiplantae</taxon>
        <taxon>Streptophyta</taxon>
        <taxon>Embryophyta</taxon>
        <taxon>Tracheophyta</taxon>
        <taxon>Spermatophyta</taxon>
        <taxon>Magnoliopsida</taxon>
        <taxon>eudicotyledons</taxon>
        <taxon>Gunneridae</taxon>
        <taxon>Pentapetalae</taxon>
        <taxon>rosids</taxon>
        <taxon>fabids</taxon>
        <taxon>Fagales</taxon>
        <taxon>Fagaceae</taxon>
        <taxon>Quercus</taxon>
    </lineage>
</organism>
<evidence type="ECO:0000256" key="2">
    <source>
        <dbReference type="SAM" id="Phobius"/>
    </source>
</evidence>
<dbReference type="InterPro" id="IPR003676">
    <property type="entry name" value="SAUR_fam"/>
</dbReference>